<comment type="similarity">
    <text evidence="1">Belongs to the peptidase A1 family.</text>
</comment>
<feature type="domain" description="Peptidase A1" evidence="4">
    <location>
        <begin position="69"/>
        <end position="247"/>
    </location>
</feature>
<dbReference type="GO" id="GO:0005576">
    <property type="term" value="C:extracellular region"/>
    <property type="evidence" value="ECO:0007669"/>
    <property type="project" value="TreeGrafter"/>
</dbReference>
<dbReference type="InterPro" id="IPR032861">
    <property type="entry name" value="TAXi_N"/>
</dbReference>
<organism evidence="5 6">
    <name type="scientific">Stephania japonica</name>
    <dbReference type="NCBI Taxonomy" id="461633"/>
    <lineage>
        <taxon>Eukaryota</taxon>
        <taxon>Viridiplantae</taxon>
        <taxon>Streptophyta</taxon>
        <taxon>Embryophyta</taxon>
        <taxon>Tracheophyta</taxon>
        <taxon>Spermatophyta</taxon>
        <taxon>Magnoliopsida</taxon>
        <taxon>Ranunculales</taxon>
        <taxon>Menispermaceae</taxon>
        <taxon>Menispermoideae</taxon>
        <taxon>Cissampelideae</taxon>
        <taxon>Stephania</taxon>
    </lineage>
</organism>
<dbReference type="Pfam" id="PF14543">
    <property type="entry name" value="TAXi_N"/>
    <property type="match status" value="1"/>
</dbReference>
<evidence type="ECO:0000256" key="2">
    <source>
        <dbReference type="ARBA" id="ARBA00022670"/>
    </source>
</evidence>
<sequence length="247" mass="27412">MKDTHHQVPSKAAFKITPKHVDSNGNFSKLELLERAIKRDNQRLHRLSTALTSPNEVGYAPIFGRHGAFLVTLAIGTPPMTYSAILDSGSDLIWVQCQPRSYSSKLPTLPIFDPQNSSTFSKVPCSSDMRRTYEGSKCDNNSCKYLVNYGDRSSTEGVLATETFVFDQLTVPKLGFGCGNENKGMEEAGLDGIGRGQWPVISHFADQFGQFLLLLNLRFLKNPYNMPSFYHLSLEAITVGDTLLDIP</sequence>
<evidence type="ECO:0000256" key="1">
    <source>
        <dbReference type="ARBA" id="ARBA00007447"/>
    </source>
</evidence>
<dbReference type="Proteomes" id="UP001417504">
    <property type="component" value="Unassembled WGS sequence"/>
</dbReference>
<comment type="caution">
    <text evidence="5">The sequence shown here is derived from an EMBL/GenBank/DDBJ whole genome shotgun (WGS) entry which is preliminary data.</text>
</comment>
<dbReference type="EMBL" id="JBBNAE010000005">
    <property type="protein sequence ID" value="KAK9124084.1"/>
    <property type="molecule type" value="Genomic_DNA"/>
</dbReference>
<proteinExistence type="inferred from homology"/>
<evidence type="ECO:0000313" key="5">
    <source>
        <dbReference type="EMBL" id="KAK9124084.1"/>
    </source>
</evidence>
<dbReference type="AlphaFoldDB" id="A0AAP0IYC4"/>
<protein>
    <recommendedName>
        <fullName evidence="4">Peptidase A1 domain-containing protein</fullName>
    </recommendedName>
</protein>
<gene>
    <name evidence="5" type="ORF">Sjap_013686</name>
</gene>
<dbReference type="PANTHER" id="PTHR47967:SF23">
    <property type="entry name" value="OS04G0448300 PROTEIN"/>
    <property type="match status" value="1"/>
</dbReference>
<dbReference type="GO" id="GO:0006508">
    <property type="term" value="P:proteolysis"/>
    <property type="evidence" value="ECO:0007669"/>
    <property type="project" value="UniProtKB-KW"/>
</dbReference>
<dbReference type="InterPro" id="IPR033121">
    <property type="entry name" value="PEPTIDASE_A1"/>
</dbReference>
<keyword evidence="6" id="KW-1185">Reference proteome</keyword>
<dbReference type="InterPro" id="IPR051708">
    <property type="entry name" value="Plant_Aspart_Prot_A1"/>
</dbReference>
<dbReference type="Gene3D" id="2.40.70.10">
    <property type="entry name" value="Acid Proteases"/>
    <property type="match status" value="1"/>
</dbReference>
<dbReference type="PROSITE" id="PS51767">
    <property type="entry name" value="PEPTIDASE_A1"/>
    <property type="match status" value="1"/>
</dbReference>
<dbReference type="GO" id="GO:0008233">
    <property type="term" value="F:peptidase activity"/>
    <property type="evidence" value="ECO:0007669"/>
    <property type="project" value="UniProtKB-KW"/>
</dbReference>
<accession>A0AAP0IYC4</accession>
<evidence type="ECO:0000259" key="4">
    <source>
        <dbReference type="PROSITE" id="PS51767"/>
    </source>
</evidence>
<dbReference type="InterPro" id="IPR021109">
    <property type="entry name" value="Peptidase_aspartic_dom_sf"/>
</dbReference>
<name>A0AAP0IYC4_9MAGN</name>
<keyword evidence="3" id="KW-0378">Hydrolase</keyword>
<evidence type="ECO:0000256" key="3">
    <source>
        <dbReference type="ARBA" id="ARBA00022801"/>
    </source>
</evidence>
<dbReference type="SUPFAM" id="SSF50630">
    <property type="entry name" value="Acid proteases"/>
    <property type="match status" value="1"/>
</dbReference>
<dbReference type="PANTHER" id="PTHR47967">
    <property type="entry name" value="OS07G0603500 PROTEIN-RELATED"/>
    <property type="match status" value="1"/>
</dbReference>
<evidence type="ECO:0000313" key="6">
    <source>
        <dbReference type="Proteomes" id="UP001417504"/>
    </source>
</evidence>
<reference evidence="5 6" key="1">
    <citation type="submission" date="2024-01" db="EMBL/GenBank/DDBJ databases">
        <title>Genome assemblies of Stephania.</title>
        <authorList>
            <person name="Yang L."/>
        </authorList>
    </citation>
    <scope>NUCLEOTIDE SEQUENCE [LARGE SCALE GENOMIC DNA]</scope>
    <source>
        <strain evidence="5">QJT</strain>
        <tissue evidence="5">Leaf</tissue>
    </source>
</reference>
<keyword evidence="2" id="KW-0645">Protease</keyword>